<reference evidence="7 8" key="1">
    <citation type="submission" date="2020-07" db="EMBL/GenBank/DDBJ databases">
        <title>Sequencing the genomes of 1000 actinobacteria strains.</title>
        <authorList>
            <person name="Klenk H.-P."/>
        </authorList>
    </citation>
    <scope>NUCLEOTIDE SEQUENCE [LARGE SCALE GENOMIC DNA]</scope>
    <source>
        <strain evidence="7 8">DSM 7487</strain>
    </source>
</reference>
<dbReference type="Proteomes" id="UP000521922">
    <property type="component" value="Unassembled WGS sequence"/>
</dbReference>
<name>A0A7Y9DJS1_9ACTN</name>
<evidence type="ECO:0000313" key="7">
    <source>
        <dbReference type="EMBL" id="NYD21702.1"/>
    </source>
</evidence>
<dbReference type="PROSITE" id="PS51257">
    <property type="entry name" value="PROKAR_LIPOPROTEIN"/>
    <property type="match status" value="1"/>
</dbReference>
<accession>A0A7Y9DJS1</accession>
<proteinExistence type="inferred from homology"/>
<dbReference type="GO" id="GO:0042301">
    <property type="term" value="F:phosphate ion binding"/>
    <property type="evidence" value="ECO:0007669"/>
    <property type="project" value="InterPro"/>
</dbReference>
<dbReference type="PIRSF" id="PIRSF002756">
    <property type="entry name" value="PstS"/>
    <property type="match status" value="1"/>
</dbReference>
<evidence type="ECO:0000313" key="8">
    <source>
        <dbReference type="Proteomes" id="UP000521922"/>
    </source>
</evidence>
<dbReference type="Gene3D" id="3.40.190.10">
    <property type="entry name" value="Periplasmic binding protein-like II"/>
    <property type="match status" value="2"/>
</dbReference>
<dbReference type="PANTHER" id="PTHR42996:SF1">
    <property type="entry name" value="PHOSPHATE-BINDING PROTEIN PSTS"/>
    <property type="match status" value="1"/>
</dbReference>
<dbReference type="InterPro" id="IPR050962">
    <property type="entry name" value="Phosphate-bind_PstS"/>
</dbReference>
<sequence length="372" mass="37592">MNRTIIRRAALPAALALSLGLAACSGSNETSTGSGSSDSASSSAASLSGSLNGAGASTQTVAQQTWAAGFQGTNPDVQLNYDPVGSGGGREQFLSGGVPFAGSDAYLKDEELTQAQETCQGGNAIDIPVYVSPIAVAFNLEGVKTLNLSPDTVAGIFLGNIKTWNDPAIAADNPGVTLPATAVTPVHRSDDSGTTQNFTDYLHTAAPTVWTAEAAQKWPVEGGEAAQGTSGVVQAIKGGNGTIGYADESQVAPEGLGIVSVKVGDAFVGPTAEAAAAVVDASPEVEGRPDGDIAIKIDRATTAAGAYPVVLVSYDIVCSKYEDAATAELVKAYMTYVTSEEGQEAAAKAAGSAPISEKLRTQITASLEKISS</sequence>
<dbReference type="RefSeq" id="WP_179750161.1">
    <property type="nucleotide sequence ID" value="NZ_BAAAGN010000005.1"/>
</dbReference>
<evidence type="ECO:0000256" key="3">
    <source>
        <dbReference type="ARBA" id="ARBA00022592"/>
    </source>
</evidence>
<comment type="similarity">
    <text evidence="1 4">Belongs to the PstS family.</text>
</comment>
<dbReference type="GO" id="GO:0035435">
    <property type="term" value="P:phosphate ion transmembrane transport"/>
    <property type="evidence" value="ECO:0007669"/>
    <property type="project" value="InterPro"/>
</dbReference>
<evidence type="ECO:0000259" key="6">
    <source>
        <dbReference type="Pfam" id="PF12849"/>
    </source>
</evidence>
<feature type="domain" description="PBP" evidence="6">
    <location>
        <begin position="42"/>
        <end position="341"/>
    </location>
</feature>
<evidence type="ECO:0000256" key="5">
    <source>
        <dbReference type="SAM" id="SignalP"/>
    </source>
</evidence>
<keyword evidence="3 4" id="KW-0592">Phosphate transport</keyword>
<keyword evidence="5" id="KW-0732">Signal</keyword>
<dbReference type="EMBL" id="JACCBB010000001">
    <property type="protein sequence ID" value="NYD21702.1"/>
    <property type="molecule type" value="Genomic_DNA"/>
</dbReference>
<evidence type="ECO:0000256" key="4">
    <source>
        <dbReference type="PIRNR" id="PIRNR002756"/>
    </source>
</evidence>
<gene>
    <name evidence="7" type="ORF">BJ968_001242</name>
</gene>
<keyword evidence="2 4" id="KW-0813">Transport</keyword>
<evidence type="ECO:0000256" key="2">
    <source>
        <dbReference type="ARBA" id="ARBA00022448"/>
    </source>
</evidence>
<comment type="caution">
    <text evidence="7">The sequence shown here is derived from an EMBL/GenBank/DDBJ whole genome shotgun (WGS) entry which is preliminary data.</text>
</comment>
<dbReference type="NCBIfam" id="TIGR00975">
    <property type="entry name" value="3a0107s03"/>
    <property type="match status" value="1"/>
</dbReference>
<dbReference type="SUPFAM" id="SSF53850">
    <property type="entry name" value="Periplasmic binding protein-like II"/>
    <property type="match status" value="1"/>
</dbReference>
<evidence type="ECO:0000256" key="1">
    <source>
        <dbReference type="ARBA" id="ARBA00008725"/>
    </source>
</evidence>
<feature type="signal peptide" evidence="5">
    <location>
        <begin position="1"/>
        <end position="22"/>
    </location>
</feature>
<dbReference type="PANTHER" id="PTHR42996">
    <property type="entry name" value="PHOSPHATE-BINDING PROTEIN PSTS"/>
    <property type="match status" value="1"/>
</dbReference>
<dbReference type="CDD" id="cd13565">
    <property type="entry name" value="PBP2_PstS"/>
    <property type="match status" value="1"/>
</dbReference>
<dbReference type="GO" id="GO:0043190">
    <property type="term" value="C:ATP-binding cassette (ABC) transporter complex"/>
    <property type="evidence" value="ECO:0007669"/>
    <property type="project" value="InterPro"/>
</dbReference>
<protein>
    <recommendedName>
        <fullName evidence="4">Phosphate-binding protein</fullName>
    </recommendedName>
</protein>
<organism evidence="7 8">
    <name type="scientific">Kineococcus aurantiacus</name>
    <dbReference type="NCBI Taxonomy" id="37633"/>
    <lineage>
        <taxon>Bacteria</taxon>
        <taxon>Bacillati</taxon>
        <taxon>Actinomycetota</taxon>
        <taxon>Actinomycetes</taxon>
        <taxon>Kineosporiales</taxon>
        <taxon>Kineosporiaceae</taxon>
        <taxon>Kineococcus</taxon>
    </lineage>
</organism>
<dbReference type="AlphaFoldDB" id="A0A7Y9DJS1"/>
<feature type="chain" id="PRO_5038841460" description="Phosphate-binding protein" evidence="5">
    <location>
        <begin position="23"/>
        <end position="372"/>
    </location>
</feature>
<keyword evidence="8" id="KW-1185">Reference proteome</keyword>
<dbReference type="InterPro" id="IPR005673">
    <property type="entry name" value="ABC_phos-bd_PstS"/>
</dbReference>
<dbReference type="Pfam" id="PF12849">
    <property type="entry name" value="PBP_like_2"/>
    <property type="match status" value="1"/>
</dbReference>
<dbReference type="InterPro" id="IPR024370">
    <property type="entry name" value="PBP_domain"/>
</dbReference>